<dbReference type="SUPFAM" id="SSF101898">
    <property type="entry name" value="NHL repeat"/>
    <property type="match status" value="1"/>
</dbReference>
<gene>
    <name evidence="4" type="ORF">EI546_12060</name>
</gene>
<reference evidence="4 5" key="1">
    <citation type="submission" date="2019-01" db="EMBL/GenBank/DDBJ databases">
        <title>Complete genome sequencing of Aequorivita sp. H23M31.</title>
        <authorList>
            <person name="Bae J.-W."/>
        </authorList>
    </citation>
    <scope>NUCLEOTIDE SEQUENCE [LARGE SCALE GENOMIC DNA]</scope>
    <source>
        <strain evidence="4 5">H23M31</strain>
    </source>
</reference>
<dbReference type="NCBIfam" id="TIGR02608">
    <property type="entry name" value="delta_60_rpt"/>
    <property type="match status" value="7"/>
</dbReference>
<dbReference type="OrthoDB" id="9805017at2"/>
<evidence type="ECO:0000313" key="4">
    <source>
        <dbReference type="EMBL" id="QAA82406.1"/>
    </source>
</evidence>
<dbReference type="InterPro" id="IPR026444">
    <property type="entry name" value="Secre_tail"/>
</dbReference>
<dbReference type="Gene3D" id="2.80.10.50">
    <property type="match status" value="3"/>
</dbReference>
<dbReference type="Pfam" id="PF17164">
    <property type="entry name" value="DUF5122"/>
    <property type="match status" value="6"/>
</dbReference>
<keyword evidence="1 2" id="KW-0732">Signal</keyword>
<evidence type="ECO:0000313" key="5">
    <source>
        <dbReference type="Proteomes" id="UP000285517"/>
    </source>
</evidence>
<feature type="chain" id="PRO_5019477824" evidence="2">
    <location>
        <begin position="20"/>
        <end position="510"/>
    </location>
</feature>
<keyword evidence="5" id="KW-1185">Reference proteome</keyword>
<proteinExistence type="predicted"/>
<organism evidence="4 5">
    <name type="scientific">Aequorivita ciconiae</name>
    <dbReference type="NCBI Taxonomy" id="2494375"/>
    <lineage>
        <taxon>Bacteria</taxon>
        <taxon>Pseudomonadati</taxon>
        <taxon>Bacteroidota</taxon>
        <taxon>Flavobacteriia</taxon>
        <taxon>Flavobacteriales</taxon>
        <taxon>Flavobacteriaceae</taxon>
        <taxon>Aequorivita</taxon>
    </lineage>
</organism>
<dbReference type="EMBL" id="CP034951">
    <property type="protein sequence ID" value="QAA82406.1"/>
    <property type="molecule type" value="Genomic_DNA"/>
</dbReference>
<dbReference type="InterPro" id="IPR013431">
    <property type="entry name" value="Delta_60_rpt"/>
</dbReference>
<evidence type="ECO:0000256" key="1">
    <source>
        <dbReference type="ARBA" id="ARBA00022729"/>
    </source>
</evidence>
<accession>A0A410G552</accession>
<name>A0A410G552_9FLAO</name>
<evidence type="ECO:0000259" key="3">
    <source>
        <dbReference type="Pfam" id="PF18962"/>
    </source>
</evidence>
<sequence>MRQTFILLMLLVSPILIFGQSGTLDSSFGNGGTVTTSVFPNYNFVETTRVQTDGKILVAGNAGTSATYQMAIARYNTDGSLDSSFNGDGTLRFNVGQVKSFITDLVQQPDGKILIGGRTWDNVAGNFALVRLNEDGSFDNTFGTGGISHITTTENDVSEAISLLDDGKILMAGYRNNNFAVAKFNADGSVDTFFGVNGWTVVPFDGLPESYIRAMAIQNDDKIVVSGFSLNFDNRFQIAAARLNADGTIDNSFGTDGTLIFNVGDWNDFSDALALQADGKILIGGHKWIANVHQRHDLIVARLNTDGSLDTSYGNNGVATARLVDGANYASDMVLQSDEKAILIGSTVFEGEYKMAMARFNTDGSLDATFGPAGDGMVSVENAGLEDYGRAVALQADEKIILAGHAYTLDGNNSMFVVSRFLNDGMVGVEDFKNTDFRIYPNPAREQLTIEMNDASSTYQVEIYDMLGKKVYNSEIQNKGQINVSSLASGTYLVKLNSNSQTSTVRFVKL</sequence>
<feature type="signal peptide" evidence="2">
    <location>
        <begin position="1"/>
        <end position="19"/>
    </location>
</feature>
<dbReference type="Pfam" id="PF18962">
    <property type="entry name" value="Por_Secre_tail"/>
    <property type="match status" value="1"/>
</dbReference>
<dbReference type="KEGG" id="aev:EI546_12060"/>
<protein>
    <submittedName>
        <fullName evidence="4">T9SS type A sorting domain-containing protein</fullName>
    </submittedName>
</protein>
<evidence type="ECO:0000256" key="2">
    <source>
        <dbReference type="SAM" id="SignalP"/>
    </source>
</evidence>
<dbReference type="Proteomes" id="UP000285517">
    <property type="component" value="Chromosome"/>
</dbReference>
<dbReference type="RefSeq" id="WP_128250772.1">
    <property type="nucleotide sequence ID" value="NZ_CP034951.1"/>
</dbReference>
<dbReference type="AlphaFoldDB" id="A0A410G552"/>
<dbReference type="NCBIfam" id="TIGR04183">
    <property type="entry name" value="Por_Secre_tail"/>
    <property type="match status" value="1"/>
</dbReference>
<feature type="domain" description="Secretion system C-terminal sorting" evidence="3">
    <location>
        <begin position="439"/>
        <end position="506"/>
    </location>
</feature>